<evidence type="ECO:0000313" key="11">
    <source>
        <dbReference type="Proteomes" id="UP000483379"/>
    </source>
</evidence>
<feature type="domain" description="Histidine kinase" evidence="6">
    <location>
        <begin position="546"/>
        <end position="766"/>
    </location>
</feature>
<dbReference type="SMART" id="SM00086">
    <property type="entry name" value="PAC"/>
    <property type="match status" value="3"/>
</dbReference>
<dbReference type="PANTHER" id="PTHR45339">
    <property type="entry name" value="HYBRID SIGNAL TRANSDUCTION HISTIDINE KINASE J"/>
    <property type="match status" value="1"/>
</dbReference>
<dbReference type="InterPro" id="IPR036097">
    <property type="entry name" value="HisK_dim/P_sf"/>
</dbReference>
<keyword evidence="4" id="KW-0902">Two-component regulatory system</keyword>
<dbReference type="GO" id="GO:0000155">
    <property type="term" value="F:phosphorelay sensor kinase activity"/>
    <property type="evidence" value="ECO:0007669"/>
    <property type="project" value="InterPro"/>
</dbReference>
<dbReference type="SUPFAM" id="SSF52172">
    <property type="entry name" value="CheY-like"/>
    <property type="match status" value="1"/>
</dbReference>
<dbReference type="PROSITE" id="PS50110">
    <property type="entry name" value="RESPONSE_REGULATORY"/>
    <property type="match status" value="1"/>
</dbReference>
<feature type="domain" description="PAC" evidence="9">
    <location>
        <begin position="332"/>
        <end position="385"/>
    </location>
</feature>
<dbReference type="Gene3D" id="3.40.50.2300">
    <property type="match status" value="1"/>
</dbReference>
<dbReference type="PROSITE" id="PS50113">
    <property type="entry name" value="PAC"/>
    <property type="match status" value="3"/>
</dbReference>
<feature type="domain" description="PAS" evidence="8">
    <location>
        <begin position="134"/>
        <end position="189"/>
    </location>
</feature>
<dbReference type="AlphaFoldDB" id="A0A6M0JZY0"/>
<name>A0A6M0JZY0_9GAMM</name>
<dbReference type="Proteomes" id="UP000483379">
    <property type="component" value="Unassembled WGS sequence"/>
</dbReference>
<dbReference type="SUPFAM" id="SSF47384">
    <property type="entry name" value="Homodimeric domain of signal transducing histidine kinase"/>
    <property type="match status" value="1"/>
</dbReference>
<dbReference type="NCBIfam" id="TIGR00229">
    <property type="entry name" value="sensory_box"/>
    <property type="match status" value="3"/>
</dbReference>
<dbReference type="PROSITE" id="PS50112">
    <property type="entry name" value="PAS"/>
    <property type="match status" value="3"/>
</dbReference>
<dbReference type="InterPro" id="IPR013767">
    <property type="entry name" value="PAS_fold"/>
</dbReference>
<comment type="caution">
    <text evidence="10">The sequence shown here is derived from an EMBL/GenBank/DDBJ whole genome shotgun (WGS) entry which is preliminary data.</text>
</comment>
<dbReference type="InterPro" id="IPR001789">
    <property type="entry name" value="Sig_transdc_resp-reg_receiver"/>
</dbReference>
<proteinExistence type="predicted"/>
<dbReference type="Gene3D" id="1.10.287.130">
    <property type="match status" value="1"/>
</dbReference>
<dbReference type="SMART" id="SM00448">
    <property type="entry name" value="REC"/>
    <property type="match status" value="1"/>
</dbReference>
<dbReference type="InterPro" id="IPR000700">
    <property type="entry name" value="PAS-assoc_C"/>
</dbReference>
<accession>A0A6M0JZY0</accession>
<dbReference type="CDD" id="cd00130">
    <property type="entry name" value="PAS"/>
    <property type="match status" value="4"/>
</dbReference>
<dbReference type="SUPFAM" id="SSF55785">
    <property type="entry name" value="PYP-like sensor domain (PAS domain)"/>
    <property type="match status" value="4"/>
</dbReference>
<dbReference type="PRINTS" id="PR00344">
    <property type="entry name" value="BCTRLSENSOR"/>
</dbReference>
<evidence type="ECO:0000259" key="9">
    <source>
        <dbReference type="PROSITE" id="PS50113"/>
    </source>
</evidence>
<dbReference type="InterPro" id="IPR013656">
    <property type="entry name" value="PAS_4"/>
</dbReference>
<dbReference type="RefSeq" id="WP_164453505.1">
    <property type="nucleotide sequence ID" value="NZ_JAAIJQ010000040.1"/>
</dbReference>
<dbReference type="CDD" id="cd16922">
    <property type="entry name" value="HATPase_EvgS-ArcB-TorS-like"/>
    <property type="match status" value="1"/>
</dbReference>
<dbReference type="CDD" id="cd00082">
    <property type="entry name" value="HisKA"/>
    <property type="match status" value="1"/>
</dbReference>
<dbReference type="PANTHER" id="PTHR45339:SF1">
    <property type="entry name" value="HYBRID SIGNAL TRANSDUCTION HISTIDINE KINASE J"/>
    <property type="match status" value="1"/>
</dbReference>
<dbReference type="Gene3D" id="3.30.565.10">
    <property type="entry name" value="Histidine kinase-like ATPase, C-terminal domain"/>
    <property type="match status" value="1"/>
</dbReference>
<feature type="modified residue" description="4-aspartylphosphate" evidence="5">
    <location>
        <position position="843"/>
    </location>
</feature>
<dbReference type="InterPro" id="IPR035965">
    <property type="entry name" value="PAS-like_dom_sf"/>
</dbReference>
<dbReference type="InterPro" id="IPR001610">
    <property type="entry name" value="PAC"/>
</dbReference>
<dbReference type="InterPro" id="IPR036890">
    <property type="entry name" value="HATPase_C_sf"/>
</dbReference>
<dbReference type="SMART" id="SM00387">
    <property type="entry name" value="HATPase_c"/>
    <property type="match status" value="1"/>
</dbReference>
<feature type="domain" description="Response regulatory" evidence="7">
    <location>
        <begin position="794"/>
        <end position="910"/>
    </location>
</feature>
<dbReference type="Pfam" id="PF00512">
    <property type="entry name" value="HisKA"/>
    <property type="match status" value="1"/>
</dbReference>
<comment type="catalytic activity">
    <reaction evidence="1">
        <text>ATP + protein L-histidine = ADP + protein N-phospho-L-histidine.</text>
        <dbReference type="EC" id="2.7.13.3"/>
    </reaction>
</comment>
<evidence type="ECO:0000256" key="1">
    <source>
        <dbReference type="ARBA" id="ARBA00000085"/>
    </source>
</evidence>
<dbReference type="Pfam" id="PF13426">
    <property type="entry name" value="PAS_9"/>
    <property type="match status" value="2"/>
</dbReference>
<evidence type="ECO:0000256" key="3">
    <source>
        <dbReference type="ARBA" id="ARBA00022553"/>
    </source>
</evidence>
<feature type="domain" description="PAC" evidence="9">
    <location>
        <begin position="460"/>
        <end position="510"/>
    </location>
</feature>
<organism evidence="10 11">
    <name type="scientific">Thiorhodococcus minor</name>
    <dbReference type="NCBI Taxonomy" id="57489"/>
    <lineage>
        <taxon>Bacteria</taxon>
        <taxon>Pseudomonadati</taxon>
        <taxon>Pseudomonadota</taxon>
        <taxon>Gammaproteobacteria</taxon>
        <taxon>Chromatiales</taxon>
        <taxon>Chromatiaceae</taxon>
        <taxon>Thiorhodococcus</taxon>
    </lineage>
</organism>
<dbReference type="Pfam" id="PF00072">
    <property type="entry name" value="Response_reg"/>
    <property type="match status" value="1"/>
</dbReference>
<dbReference type="SMART" id="SM00388">
    <property type="entry name" value="HisKA"/>
    <property type="match status" value="1"/>
</dbReference>
<evidence type="ECO:0000313" key="10">
    <source>
        <dbReference type="EMBL" id="NEV63040.1"/>
    </source>
</evidence>
<evidence type="ECO:0000256" key="2">
    <source>
        <dbReference type="ARBA" id="ARBA00012438"/>
    </source>
</evidence>
<dbReference type="InterPro" id="IPR005467">
    <property type="entry name" value="His_kinase_dom"/>
</dbReference>
<evidence type="ECO:0000259" key="6">
    <source>
        <dbReference type="PROSITE" id="PS50109"/>
    </source>
</evidence>
<dbReference type="GO" id="GO:0006355">
    <property type="term" value="P:regulation of DNA-templated transcription"/>
    <property type="evidence" value="ECO:0007669"/>
    <property type="project" value="InterPro"/>
</dbReference>
<feature type="domain" description="PAS" evidence="8">
    <location>
        <begin position="386"/>
        <end position="454"/>
    </location>
</feature>
<dbReference type="InterPro" id="IPR011006">
    <property type="entry name" value="CheY-like_superfamily"/>
</dbReference>
<dbReference type="InterPro" id="IPR003594">
    <property type="entry name" value="HATPase_dom"/>
</dbReference>
<dbReference type="SMART" id="SM00091">
    <property type="entry name" value="PAS"/>
    <property type="match status" value="4"/>
</dbReference>
<dbReference type="Pfam" id="PF02518">
    <property type="entry name" value="HATPase_c"/>
    <property type="match status" value="1"/>
</dbReference>
<feature type="domain" description="PAC" evidence="9">
    <location>
        <begin position="213"/>
        <end position="263"/>
    </location>
</feature>
<evidence type="ECO:0000256" key="5">
    <source>
        <dbReference type="PROSITE-ProRule" id="PRU00169"/>
    </source>
</evidence>
<evidence type="ECO:0000259" key="7">
    <source>
        <dbReference type="PROSITE" id="PS50110"/>
    </source>
</evidence>
<dbReference type="Pfam" id="PF00989">
    <property type="entry name" value="PAS"/>
    <property type="match status" value="1"/>
</dbReference>
<gene>
    <name evidence="10" type="ORF">G3446_14280</name>
</gene>
<dbReference type="Pfam" id="PF08448">
    <property type="entry name" value="PAS_4"/>
    <property type="match status" value="1"/>
</dbReference>
<dbReference type="EC" id="2.7.13.3" evidence="2"/>
<feature type="domain" description="PAS" evidence="8">
    <location>
        <begin position="267"/>
        <end position="305"/>
    </location>
</feature>
<evidence type="ECO:0000259" key="8">
    <source>
        <dbReference type="PROSITE" id="PS50112"/>
    </source>
</evidence>
<dbReference type="InterPro" id="IPR003661">
    <property type="entry name" value="HisK_dim/P_dom"/>
</dbReference>
<dbReference type="SUPFAM" id="SSF55874">
    <property type="entry name" value="ATPase domain of HSP90 chaperone/DNA topoisomerase II/histidine kinase"/>
    <property type="match status" value="1"/>
</dbReference>
<dbReference type="InterPro" id="IPR000014">
    <property type="entry name" value="PAS"/>
</dbReference>
<dbReference type="PROSITE" id="PS50109">
    <property type="entry name" value="HIS_KIN"/>
    <property type="match status" value="1"/>
</dbReference>
<dbReference type="Gene3D" id="3.30.450.20">
    <property type="entry name" value="PAS domain"/>
    <property type="match status" value="4"/>
</dbReference>
<keyword evidence="11" id="KW-1185">Reference proteome</keyword>
<evidence type="ECO:0000256" key="4">
    <source>
        <dbReference type="ARBA" id="ARBA00023012"/>
    </source>
</evidence>
<dbReference type="InterPro" id="IPR004358">
    <property type="entry name" value="Sig_transdc_His_kin-like_C"/>
</dbReference>
<reference evidence="10 11" key="1">
    <citation type="submission" date="2020-02" db="EMBL/GenBank/DDBJ databases">
        <title>Genome sequences of Thiorhodococcus mannitoliphagus and Thiorhodococcus minor, purple sulfur photosynthetic bacteria in the gammaproteobacterial family, Chromatiaceae.</title>
        <authorList>
            <person name="Aviles F.A."/>
            <person name="Meyer T.E."/>
            <person name="Kyndt J.A."/>
        </authorList>
    </citation>
    <scope>NUCLEOTIDE SEQUENCE [LARGE SCALE GENOMIC DNA]</scope>
    <source>
        <strain evidence="10 11">DSM 11518</strain>
    </source>
</reference>
<protein>
    <recommendedName>
        <fullName evidence="2">histidine kinase</fullName>
        <ecNumber evidence="2">2.7.13.3</ecNumber>
    </recommendedName>
</protein>
<dbReference type="FunFam" id="3.30.565.10:FF:000010">
    <property type="entry name" value="Sensor histidine kinase RcsC"/>
    <property type="match status" value="1"/>
</dbReference>
<dbReference type="CDD" id="cd17546">
    <property type="entry name" value="REC_hyHK_CKI1_RcsC-like"/>
    <property type="match status" value="1"/>
</dbReference>
<sequence length="915" mass="101041">MDHLPDAVLVIDLARSRILDANPAAASLLARPLDDIKGLALAALDPEGDAASTWEAALAARQGETLRFQTTLSAGQGGRVRVELHARCEHTSAGRHLFCVARTQSRQPNPEPRIHGVIHDANIGYYRIHRRNRQERWLRVALESMRDAFVLIESENDRVIEWNPAAERLFGYSREEALGQRLHHLIGPQADRGFARKGLAAFAMTGQGPRVGRTLELDCLHKDGHRFPIELSVSAMELQGRWCGVGIARDISERKRFEHQLRLQALVLDQVQDEVTVTDLDGIIGYVNQTQVETLGILPETLIGKHITIYGDSPAADATQAEIAEATRSQGHWSGIVMHRRGDGSQIAVELRTRLVRDDNGHPVAMVGVGTDVTERRRAEAALQISEERYRVAFETSLDAIAINRLDDGRYIDVNRAFLETTGYSRDELLGHSSLKLNIWVDPEDRRHMVERLRTDGSYRSLEARFRCKDGRIIWGIMSANIIALGGIPCLLSATRDITQQKTEAEELARYRKHLEELVAERTQQLVVAKEAAEAANVAKSAFLANVSHEIRTPLNAITGMVHLLKRSRLSAEQSTRLDQIERAGRHLLEIISTVLDLSKIEANRFTLEEVPVDINAAIDNVVGLIRDRAEAKGLRLRVEAPRLPEPLIGDPTRLRQALLNYASNAVKFTDAGTITLRAIVEDASEQSLIVRFEVDDTGIGIAAEVIPKLFSAFEQADSSTTRKYGGTGLGLAITKKLAQLMGGDVGVSSRPGQGSRFWLTVRLRKTDTAAGLQCLVAADAVETLLAEHCGGRRLLLAEDEPINREVLLALLGELGLEISVAEDGVEAVAHAKDRDFDIILMDMQMPRMDGLDATLEIRALPKGASVPIIAFTANAFAEDKARCLSAGMNDFLSKPVEPNALFETLLRWMGPRQH</sequence>
<keyword evidence="3 5" id="KW-0597">Phosphoprotein</keyword>
<dbReference type="EMBL" id="JAAIJQ010000040">
    <property type="protein sequence ID" value="NEV63040.1"/>
    <property type="molecule type" value="Genomic_DNA"/>
</dbReference>